<reference evidence="2" key="1">
    <citation type="journal article" date="2014" name="Int. J. Syst. Evol. Microbiol.">
        <title>Complete genome sequence of Corynebacterium casei LMG S-19264T (=DSM 44701T), isolated from a smear-ripened cheese.</title>
        <authorList>
            <consortium name="US DOE Joint Genome Institute (JGI-PGF)"/>
            <person name="Walter F."/>
            <person name="Albersmeier A."/>
            <person name="Kalinowski J."/>
            <person name="Ruckert C."/>
        </authorList>
    </citation>
    <scope>NUCLEOTIDE SEQUENCE</scope>
    <source>
        <strain evidence="2">CGMCC 1.14988</strain>
    </source>
</reference>
<dbReference type="PANTHER" id="PTHR43031">
    <property type="entry name" value="FAD-DEPENDENT OXIDOREDUCTASE"/>
    <property type="match status" value="1"/>
</dbReference>
<dbReference type="Proteomes" id="UP000650511">
    <property type="component" value="Unassembled WGS sequence"/>
</dbReference>
<dbReference type="PROSITE" id="PS50206">
    <property type="entry name" value="RHODANESE_3"/>
    <property type="match status" value="1"/>
</dbReference>
<evidence type="ECO:0000259" key="1">
    <source>
        <dbReference type="PROSITE" id="PS50206"/>
    </source>
</evidence>
<reference evidence="2" key="2">
    <citation type="submission" date="2020-09" db="EMBL/GenBank/DDBJ databases">
        <authorList>
            <person name="Sun Q."/>
            <person name="Zhou Y."/>
        </authorList>
    </citation>
    <scope>NUCLEOTIDE SEQUENCE</scope>
    <source>
        <strain evidence="2">CGMCC 1.14988</strain>
    </source>
</reference>
<comment type="caution">
    <text evidence="2">The sequence shown here is derived from an EMBL/GenBank/DDBJ whole genome shotgun (WGS) entry which is preliminary data.</text>
</comment>
<dbReference type="CDD" id="cd00158">
    <property type="entry name" value="RHOD"/>
    <property type="match status" value="1"/>
</dbReference>
<dbReference type="SMART" id="SM00450">
    <property type="entry name" value="RHOD"/>
    <property type="match status" value="1"/>
</dbReference>
<dbReference type="InterPro" id="IPR050229">
    <property type="entry name" value="GlpE_sulfurtransferase"/>
</dbReference>
<name>A0A8J3EVC3_9ACTN</name>
<sequence length="107" mass="11261">MADVDPRTAADLPDAFLLDVREPVEWIAGHAPGAVHIPMAELGSRQQELPAERTIVAICRSGMRSAAVVEALTRAGYDAHNLVGGMHEWAAEGLPVVRDDGAPGVVA</sequence>
<accession>A0A8J3EVC3</accession>
<evidence type="ECO:0000313" key="3">
    <source>
        <dbReference type="Proteomes" id="UP000650511"/>
    </source>
</evidence>
<proteinExistence type="predicted"/>
<feature type="domain" description="Rhodanese" evidence="1">
    <location>
        <begin position="11"/>
        <end position="98"/>
    </location>
</feature>
<dbReference type="PANTHER" id="PTHR43031:SF1">
    <property type="entry name" value="PYRIDINE NUCLEOTIDE-DISULPHIDE OXIDOREDUCTASE"/>
    <property type="match status" value="1"/>
</dbReference>
<dbReference type="InterPro" id="IPR036873">
    <property type="entry name" value="Rhodanese-like_dom_sf"/>
</dbReference>
<keyword evidence="3" id="KW-1185">Reference proteome</keyword>
<dbReference type="AlphaFoldDB" id="A0A8J3EVC3"/>
<dbReference type="RefSeq" id="WP_130651047.1">
    <property type="nucleotide sequence ID" value="NZ_BMHA01000009.1"/>
</dbReference>
<dbReference type="OrthoDB" id="9800872at2"/>
<evidence type="ECO:0000313" key="2">
    <source>
        <dbReference type="EMBL" id="GGI07834.1"/>
    </source>
</evidence>
<dbReference type="SUPFAM" id="SSF52821">
    <property type="entry name" value="Rhodanese/Cell cycle control phosphatase"/>
    <property type="match status" value="1"/>
</dbReference>
<organism evidence="2 3">
    <name type="scientific">Egicoccus halophilus</name>
    <dbReference type="NCBI Taxonomy" id="1670830"/>
    <lineage>
        <taxon>Bacteria</taxon>
        <taxon>Bacillati</taxon>
        <taxon>Actinomycetota</taxon>
        <taxon>Nitriliruptoria</taxon>
        <taxon>Egicoccales</taxon>
        <taxon>Egicoccaceae</taxon>
        <taxon>Egicoccus</taxon>
    </lineage>
</organism>
<dbReference type="Pfam" id="PF00581">
    <property type="entry name" value="Rhodanese"/>
    <property type="match status" value="1"/>
</dbReference>
<protein>
    <submittedName>
        <fullName evidence="2">Sulfurtransferase</fullName>
    </submittedName>
</protein>
<dbReference type="EMBL" id="BMHA01000009">
    <property type="protein sequence ID" value="GGI07834.1"/>
    <property type="molecule type" value="Genomic_DNA"/>
</dbReference>
<dbReference type="Gene3D" id="3.40.250.10">
    <property type="entry name" value="Rhodanese-like domain"/>
    <property type="match status" value="1"/>
</dbReference>
<dbReference type="InterPro" id="IPR001763">
    <property type="entry name" value="Rhodanese-like_dom"/>
</dbReference>
<gene>
    <name evidence="2" type="ORF">GCM10011354_26070</name>
</gene>